<dbReference type="Pfam" id="PF00848">
    <property type="entry name" value="Ring_hydroxyl_A"/>
    <property type="match status" value="1"/>
</dbReference>
<reference evidence="9 10" key="1">
    <citation type="submission" date="2020-08" db="EMBL/GenBank/DDBJ databases">
        <title>Genomic Encyclopedia of Type Strains, Phase IV (KMG-IV): sequencing the most valuable type-strain genomes for metagenomic binning, comparative biology and taxonomic classification.</title>
        <authorList>
            <person name="Goeker M."/>
        </authorList>
    </citation>
    <scope>NUCLEOTIDE SEQUENCE [LARGE SCALE GENOMIC DNA]</scope>
    <source>
        <strain evidence="9 10">DSM 25079</strain>
    </source>
</reference>
<dbReference type="CDD" id="cd08884">
    <property type="entry name" value="RHO_alpha_C_GbcA-like"/>
    <property type="match status" value="1"/>
</dbReference>
<evidence type="ECO:0000313" key="9">
    <source>
        <dbReference type="EMBL" id="MBB5686324.1"/>
    </source>
</evidence>
<dbReference type="PANTHER" id="PTHR43756">
    <property type="entry name" value="CHOLINE MONOOXYGENASE, CHLOROPLASTIC"/>
    <property type="match status" value="1"/>
</dbReference>
<dbReference type="InterPro" id="IPR015881">
    <property type="entry name" value="ARHD_Rieske_2Fe_2S"/>
</dbReference>
<dbReference type="GO" id="GO:0005506">
    <property type="term" value="F:iron ion binding"/>
    <property type="evidence" value="ECO:0007669"/>
    <property type="project" value="InterPro"/>
</dbReference>
<evidence type="ECO:0000313" key="10">
    <source>
        <dbReference type="Proteomes" id="UP000549617"/>
    </source>
</evidence>
<evidence type="ECO:0000256" key="5">
    <source>
        <dbReference type="ARBA" id="ARBA00023004"/>
    </source>
</evidence>
<dbReference type="RefSeq" id="WP_246350655.1">
    <property type="nucleotide sequence ID" value="NZ_JACIJC010000004.1"/>
</dbReference>
<keyword evidence="4" id="KW-0560">Oxidoreductase</keyword>
<evidence type="ECO:0000256" key="2">
    <source>
        <dbReference type="ARBA" id="ARBA00022714"/>
    </source>
</evidence>
<keyword evidence="3" id="KW-0479">Metal-binding</keyword>
<name>A0A7W9AIK3_9SPHN</name>
<keyword evidence="2" id="KW-0001">2Fe-2S</keyword>
<keyword evidence="7" id="KW-0520">NAD</keyword>
<comment type="cofactor">
    <cofactor evidence="1">
        <name>Fe cation</name>
        <dbReference type="ChEBI" id="CHEBI:24875"/>
    </cofactor>
</comment>
<dbReference type="GO" id="GO:0016491">
    <property type="term" value="F:oxidoreductase activity"/>
    <property type="evidence" value="ECO:0007669"/>
    <property type="project" value="UniProtKB-KW"/>
</dbReference>
<dbReference type="PANTHER" id="PTHR43756:SF5">
    <property type="entry name" value="CHOLINE MONOOXYGENASE, CHLOROPLASTIC"/>
    <property type="match status" value="1"/>
</dbReference>
<gene>
    <name evidence="9" type="ORF">FHS49_002348</name>
</gene>
<dbReference type="Gene3D" id="3.90.380.10">
    <property type="entry name" value="Naphthalene 1,2-dioxygenase Alpha Subunit, Chain A, domain 1"/>
    <property type="match status" value="1"/>
</dbReference>
<accession>A0A7W9AIK3</accession>
<dbReference type="PRINTS" id="PR00090">
    <property type="entry name" value="RNGDIOXGNASE"/>
</dbReference>
<evidence type="ECO:0000259" key="8">
    <source>
        <dbReference type="PROSITE" id="PS51296"/>
    </source>
</evidence>
<keyword evidence="5" id="KW-0408">Iron</keyword>
<dbReference type="SUPFAM" id="SSF50022">
    <property type="entry name" value="ISP domain"/>
    <property type="match status" value="1"/>
</dbReference>
<feature type="domain" description="Rieske" evidence="8">
    <location>
        <begin position="37"/>
        <end position="143"/>
    </location>
</feature>
<evidence type="ECO:0000256" key="6">
    <source>
        <dbReference type="ARBA" id="ARBA00023014"/>
    </source>
</evidence>
<keyword evidence="6" id="KW-0411">Iron-sulfur</keyword>
<dbReference type="Proteomes" id="UP000549617">
    <property type="component" value="Unassembled WGS sequence"/>
</dbReference>
<dbReference type="InterPro" id="IPR036922">
    <property type="entry name" value="Rieske_2Fe-2S_sf"/>
</dbReference>
<proteinExistence type="predicted"/>
<sequence>MSALLEQRRPDHSLPQAFYTDQDVFDFDMKAIFERAWTMVGFEIEFPQSGAYIALEIGSAAVIIVRGKDGIIRGFHNSCRHRGARICQEAAGRTPRFVCPYHQWNYDLTGKLLRAAKMADDFIPENHGLVPIHVETVAGCVYASVAKTPLDFSPFRASVERALRPYNLQDAKIAHIGYLEERGNWKLVMENSRECYHCAAGHPEFQKAYPIAIGERGGALEHVDETETTRRLRLLGLDVPSEMNDWWQVARVPLNEGKVTFSVDGGALVSKRLIEQDGRDLGALRWAIEPNNFCHVTVDSAFMFSANPVHPTLTKVTAKWLVHKDAVEGVDYQVADVIRLWDETNMQDRDFIENNQLGVNSAGYIPGPYSPSAEPYVMSFVDWYCKMAREFIANGLTPSSVQSAA</sequence>
<evidence type="ECO:0000256" key="3">
    <source>
        <dbReference type="ARBA" id="ARBA00022723"/>
    </source>
</evidence>
<dbReference type="Gene3D" id="2.102.10.10">
    <property type="entry name" value="Rieske [2Fe-2S] iron-sulphur domain"/>
    <property type="match status" value="1"/>
</dbReference>
<protein>
    <submittedName>
        <fullName evidence="9">Rieske 2Fe-2S family protein</fullName>
    </submittedName>
</protein>
<dbReference type="InterPro" id="IPR017941">
    <property type="entry name" value="Rieske_2Fe-2S"/>
</dbReference>
<dbReference type="InterPro" id="IPR015879">
    <property type="entry name" value="Ring_hydroxy_dOase_asu_C_dom"/>
</dbReference>
<evidence type="ECO:0000256" key="7">
    <source>
        <dbReference type="ARBA" id="ARBA00023027"/>
    </source>
</evidence>
<evidence type="ECO:0000256" key="4">
    <source>
        <dbReference type="ARBA" id="ARBA00023002"/>
    </source>
</evidence>
<dbReference type="PROSITE" id="PS51296">
    <property type="entry name" value="RIESKE"/>
    <property type="match status" value="1"/>
</dbReference>
<dbReference type="CDD" id="cd03469">
    <property type="entry name" value="Rieske_RO_Alpha_N"/>
    <property type="match status" value="1"/>
</dbReference>
<dbReference type="Pfam" id="PF00355">
    <property type="entry name" value="Rieske"/>
    <property type="match status" value="1"/>
</dbReference>
<dbReference type="EMBL" id="JACIJC010000004">
    <property type="protein sequence ID" value="MBB5686324.1"/>
    <property type="molecule type" value="Genomic_DNA"/>
</dbReference>
<evidence type="ECO:0000256" key="1">
    <source>
        <dbReference type="ARBA" id="ARBA00001962"/>
    </source>
</evidence>
<dbReference type="AlphaFoldDB" id="A0A7W9AIK3"/>
<dbReference type="GO" id="GO:0051537">
    <property type="term" value="F:2 iron, 2 sulfur cluster binding"/>
    <property type="evidence" value="ECO:0007669"/>
    <property type="project" value="UniProtKB-KW"/>
</dbReference>
<dbReference type="SUPFAM" id="SSF55961">
    <property type="entry name" value="Bet v1-like"/>
    <property type="match status" value="1"/>
</dbReference>
<organism evidence="9 10">
    <name type="scientific">Sphingobium boeckii</name>
    <dbReference type="NCBI Taxonomy" id="1082345"/>
    <lineage>
        <taxon>Bacteria</taxon>
        <taxon>Pseudomonadati</taxon>
        <taxon>Pseudomonadota</taxon>
        <taxon>Alphaproteobacteria</taxon>
        <taxon>Sphingomonadales</taxon>
        <taxon>Sphingomonadaceae</taxon>
        <taxon>Sphingobium</taxon>
    </lineage>
</organism>
<comment type="caution">
    <text evidence="9">The sequence shown here is derived from an EMBL/GenBank/DDBJ whole genome shotgun (WGS) entry which is preliminary data.</text>
</comment>
<dbReference type="InterPro" id="IPR001663">
    <property type="entry name" value="Rng_hydr_dOase-A"/>
</dbReference>
<dbReference type="PROSITE" id="PS00570">
    <property type="entry name" value="RING_HYDROXYL_ALPHA"/>
    <property type="match status" value="1"/>
</dbReference>
<keyword evidence="10" id="KW-1185">Reference proteome</keyword>